<protein>
    <submittedName>
        <fullName evidence="2">Uncharacterized protein</fullName>
    </submittedName>
</protein>
<feature type="region of interest" description="Disordered" evidence="1">
    <location>
        <begin position="1"/>
        <end position="88"/>
    </location>
</feature>
<comment type="caution">
    <text evidence="2">The sequence shown here is derived from an EMBL/GenBank/DDBJ whole genome shotgun (WGS) entry which is preliminary data.</text>
</comment>
<keyword evidence="3" id="KW-1185">Reference proteome</keyword>
<reference evidence="2 3" key="1">
    <citation type="submission" date="2019-03" db="EMBL/GenBank/DDBJ databases">
        <title>First draft genome of Liparis tanakae, snailfish: a comprehensive survey of snailfish specific genes.</title>
        <authorList>
            <person name="Kim W."/>
            <person name="Song I."/>
            <person name="Jeong J.-H."/>
            <person name="Kim D."/>
            <person name="Kim S."/>
            <person name="Ryu S."/>
            <person name="Song J.Y."/>
            <person name="Lee S.K."/>
        </authorList>
    </citation>
    <scope>NUCLEOTIDE SEQUENCE [LARGE SCALE GENOMIC DNA]</scope>
    <source>
        <tissue evidence="2">Muscle</tissue>
    </source>
</reference>
<evidence type="ECO:0000313" key="3">
    <source>
        <dbReference type="Proteomes" id="UP000314294"/>
    </source>
</evidence>
<evidence type="ECO:0000256" key="1">
    <source>
        <dbReference type="SAM" id="MobiDB-lite"/>
    </source>
</evidence>
<evidence type="ECO:0000313" key="2">
    <source>
        <dbReference type="EMBL" id="TNN73581.1"/>
    </source>
</evidence>
<dbReference type="Proteomes" id="UP000314294">
    <property type="component" value="Unassembled WGS sequence"/>
</dbReference>
<proteinExistence type="predicted"/>
<gene>
    <name evidence="2" type="ORF">EYF80_016176</name>
</gene>
<accession>A0A4Z2I739</accession>
<dbReference type="AlphaFoldDB" id="A0A4Z2I739"/>
<feature type="compositionally biased region" description="Low complexity" evidence="1">
    <location>
        <begin position="46"/>
        <end position="55"/>
    </location>
</feature>
<feature type="compositionally biased region" description="Basic and acidic residues" evidence="1">
    <location>
        <begin position="174"/>
        <end position="185"/>
    </location>
</feature>
<dbReference type="EMBL" id="SRLO01000123">
    <property type="protein sequence ID" value="TNN73581.1"/>
    <property type="molecule type" value="Genomic_DNA"/>
</dbReference>
<feature type="region of interest" description="Disordered" evidence="1">
    <location>
        <begin position="113"/>
        <end position="191"/>
    </location>
</feature>
<sequence>MLQEQRLTHQCRAAEKQMDCGEATAGSSISTLRVAGPEPGRRRRPSGGSSVAVRGRQSKPAAGPRHALAQHPRVGGRPVGESQASVGPVCVVSRVGEDHRLRVPPRRVEGELRRGAAGFGGRGGQRIHFPSGGQERRRHGGGGVAFRAQGGSRGGGGGGGEGSGEEGSGPVVFKDLDGQRGDERQQPVGDVSQNQLLVGVPADTNTLMGYMVPKVMIAMAIADAVSTAL</sequence>
<name>A0A4Z2I739_9TELE</name>
<feature type="compositionally biased region" description="Gly residues" evidence="1">
    <location>
        <begin position="151"/>
        <end position="167"/>
    </location>
</feature>
<organism evidence="2 3">
    <name type="scientific">Liparis tanakae</name>
    <name type="common">Tanaka's snailfish</name>
    <dbReference type="NCBI Taxonomy" id="230148"/>
    <lineage>
        <taxon>Eukaryota</taxon>
        <taxon>Metazoa</taxon>
        <taxon>Chordata</taxon>
        <taxon>Craniata</taxon>
        <taxon>Vertebrata</taxon>
        <taxon>Euteleostomi</taxon>
        <taxon>Actinopterygii</taxon>
        <taxon>Neopterygii</taxon>
        <taxon>Teleostei</taxon>
        <taxon>Neoteleostei</taxon>
        <taxon>Acanthomorphata</taxon>
        <taxon>Eupercaria</taxon>
        <taxon>Perciformes</taxon>
        <taxon>Cottioidei</taxon>
        <taxon>Cottales</taxon>
        <taxon>Liparidae</taxon>
        <taxon>Liparis</taxon>
    </lineage>
</organism>